<dbReference type="InterPro" id="IPR051212">
    <property type="entry name" value="Type-I_RE_S_subunit"/>
</dbReference>
<evidence type="ECO:0000259" key="4">
    <source>
        <dbReference type="Pfam" id="PF01420"/>
    </source>
</evidence>
<evidence type="ECO:0000313" key="5">
    <source>
        <dbReference type="EMBL" id="EMB32802.1"/>
    </source>
</evidence>
<organism evidence="5">
    <name type="scientific">Treponema denticola H1-T</name>
    <dbReference type="NCBI Taxonomy" id="999431"/>
    <lineage>
        <taxon>Bacteria</taxon>
        <taxon>Pseudomonadati</taxon>
        <taxon>Spirochaetota</taxon>
        <taxon>Spirochaetia</taxon>
        <taxon>Spirochaetales</taxon>
        <taxon>Treponemataceae</taxon>
        <taxon>Treponema</taxon>
    </lineage>
</organism>
<dbReference type="Pfam" id="PF01420">
    <property type="entry name" value="Methylase_S"/>
    <property type="match status" value="2"/>
</dbReference>
<accession>M2C677</accession>
<dbReference type="GO" id="GO:0003677">
    <property type="term" value="F:DNA binding"/>
    <property type="evidence" value="ECO:0007669"/>
    <property type="project" value="UniProtKB-KW"/>
</dbReference>
<reference evidence="5" key="1">
    <citation type="submission" date="2012-01" db="EMBL/GenBank/DDBJ databases">
        <title>The Genome Sequence of Treponema denticola H1-T.</title>
        <authorList>
            <consortium name="The Broad Institute Genome Sequencing Platform"/>
            <person name="Earl A."/>
            <person name="Ward D."/>
            <person name="Feldgarden M."/>
            <person name="Gevers D."/>
            <person name="Blanton J.M."/>
            <person name="Fenno C.J."/>
            <person name="Baranova O.V."/>
            <person name="Mathney J."/>
            <person name="Dewhirst F.E."/>
            <person name="Izard J."/>
            <person name="Young S.K."/>
            <person name="Zeng Q."/>
            <person name="Gargeya S."/>
            <person name="Fitzgerald M."/>
            <person name="Haas B."/>
            <person name="Abouelleil A."/>
            <person name="Alvarado L."/>
            <person name="Arachchi H.M."/>
            <person name="Berlin A."/>
            <person name="Chapman S.B."/>
            <person name="Gearin G."/>
            <person name="Goldberg J."/>
            <person name="Griggs A."/>
            <person name="Gujja S."/>
            <person name="Hansen M."/>
            <person name="Heiman D."/>
            <person name="Howarth C."/>
            <person name="Larimer J."/>
            <person name="Lui A."/>
            <person name="MacDonald P.J.P."/>
            <person name="McCowen C."/>
            <person name="Montmayeur A."/>
            <person name="Murphy C."/>
            <person name="Neiman D."/>
            <person name="Pearson M."/>
            <person name="Priest M."/>
            <person name="Roberts A."/>
            <person name="Saif S."/>
            <person name="Shea T."/>
            <person name="Sisk P."/>
            <person name="Stolte C."/>
            <person name="Sykes S."/>
            <person name="Wortman J."/>
            <person name="Nusbaum C."/>
            <person name="Birren B."/>
        </authorList>
    </citation>
    <scope>NUCLEOTIDE SEQUENCE [LARGE SCALE GENOMIC DNA]</scope>
    <source>
        <strain evidence="5">H1-T</strain>
    </source>
</reference>
<comment type="caution">
    <text evidence="5">The sequence shown here is derived from an EMBL/GenBank/DDBJ whole genome shotgun (WGS) entry which is preliminary data.</text>
</comment>
<dbReference type="Gene3D" id="3.90.220.20">
    <property type="entry name" value="DNA methylase specificity domains"/>
    <property type="match status" value="2"/>
</dbReference>
<dbReference type="Proteomes" id="UP000011708">
    <property type="component" value="Chromosome"/>
</dbReference>
<comment type="similarity">
    <text evidence="1">Belongs to the type-I restriction system S methylase family.</text>
</comment>
<dbReference type="PANTHER" id="PTHR43140:SF1">
    <property type="entry name" value="TYPE I RESTRICTION ENZYME ECOKI SPECIFICITY SUBUNIT"/>
    <property type="match status" value="1"/>
</dbReference>
<dbReference type="RefSeq" id="WP_002687867.1">
    <property type="nucleotide sequence ID" value="NZ_CM001794.1"/>
</dbReference>
<feature type="domain" description="Type I restriction modification DNA specificity" evidence="4">
    <location>
        <begin position="350"/>
        <end position="520"/>
    </location>
</feature>
<evidence type="ECO:0000256" key="3">
    <source>
        <dbReference type="ARBA" id="ARBA00023125"/>
    </source>
</evidence>
<sequence>MNTNALRQKILDLAIHGKLVKQDPSDESATILLEKIRAEKEKKIASGELKRGKNDSYIFFGDDNRHYEKFADGRVKDIEDEIPFVVPEGWAWCRLGEIYYHTTGKALKKSNEKGSLKKYITTSNLYWDTFDFSKVRSMYFTDEELDKCTIKKGDLVVCNGGDVGRAAIWNYDHDICYQNHVSRMRPKINGVENRFFLYVLMFYKEQNLLSGKGIGISSLSASDLLSAIVPLPPTNQQRLIVSEIQKIFTQINLLEQNKVDLQTAVKQAKSKILDLAIRGKLVPQDPADEPARVMLEKLRAEKEAKIVAGEIKRGKNDSYIYKNSTDNCYYEKFFEKKDLCIDNEIPFELPENWQWTKLGRICDKLVDGDHNPPKGIEEKTEYIMVSSRNINHNTVEDLENVRYLTKEMFDAENLRTNATAGDILFTSVGSLGRSCIYDGRMNICFQRSVSILNTKVYNKYVKFFFDSNFYQNYVAEHATGTAQMGFYLQEMAESFIAIPPISEQKRIVAKIEEIFNALDDIQRSLI</sequence>
<protein>
    <recommendedName>
        <fullName evidence="4">Type I restriction modification DNA specificity domain-containing protein</fullName>
    </recommendedName>
</protein>
<gene>
    <name evidence="5" type="ORF">HMPREF9725_00831</name>
</gene>
<dbReference type="EMBL" id="AGDW01000011">
    <property type="protein sequence ID" value="EMB32802.1"/>
    <property type="molecule type" value="Genomic_DNA"/>
</dbReference>
<name>M2C677_TREDN</name>
<dbReference type="InterPro" id="IPR044946">
    <property type="entry name" value="Restrct_endonuc_typeI_TRD_sf"/>
</dbReference>
<evidence type="ECO:0000256" key="1">
    <source>
        <dbReference type="ARBA" id="ARBA00010923"/>
    </source>
</evidence>
<dbReference type="SUPFAM" id="SSF116734">
    <property type="entry name" value="DNA methylase specificity domain"/>
    <property type="match status" value="2"/>
</dbReference>
<dbReference type="InterPro" id="IPR000055">
    <property type="entry name" value="Restrct_endonuc_typeI_TRD"/>
</dbReference>
<dbReference type="AlphaFoldDB" id="M2C677"/>
<proteinExistence type="inferred from homology"/>
<feature type="domain" description="Type I restriction modification DNA specificity" evidence="4">
    <location>
        <begin position="87"/>
        <end position="258"/>
    </location>
</feature>
<dbReference type="PATRIC" id="fig|999431.4.peg.854"/>
<keyword evidence="3" id="KW-0238">DNA-binding</keyword>
<dbReference type="HOGENOM" id="CLU_021095_10_4_12"/>
<evidence type="ECO:0000256" key="2">
    <source>
        <dbReference type="ARBA" id="ARBA00022747"/>
    </source>
</evidence>
<keyword evidence="2" id="KW-0680">Restriction system</keyword>
<dbReference type="GO" id="GO:0009307">
    <property type="term" value="P:DNA restriction-modification system"/>
    <property type="evidence" value="ECO:0007669"/>
    <property type="project" value="UniProtKB-KW"/>
</dbReference>
<dbReference type="PANTHER" id="PTHR43140">
    <property type="entry name" value="TYPE-1 RESTRICTION ENZYME ECOKI SPECIFICITY PROTEIN"/>
    <property type="match status" value="1"/>
</dbReference>